<dbReference type="AlphaFoldDB" id="A0A8H7R6X5"/>
<gene>
    <name evidence="2" type="ORF">INT46_006158</name>
</gene>
<comment type="caution">
    <text evidence="2">The sequence shown here is derived from an EMBL/GenBank/DDBJ whole genome shotgun (WGS) entry which is preliminary data.</text>
</comment>
<keyword evidence="1" id="KW-0732">Signal</keyword>
<dbReference type="Proteomes" id="UP000650833">
    <property type="component" value="Unassembled WGS sequence"/>
</dbReference>
<feature type="signal peptide" evidence="1">
    <location>
        <begin position="1"/>
        <end position="18"/>
    </location>
</feature>
<proteinExistence type="predicted"/>
<name>A0A8H7R6X5_9FUNG</name>
<evidence type="ECO:0000313" key="3">
    <source>
        <dbReference type="Proteomes" id="UP000650833"/>
    </source>
</evidence>
<evidence type="ECO:0000256" key="1">
    <source>
        <dbReference type="SAM" id="SignalP"/>
    </source>
</evidence>
<dbReference type="EMBL" id="JAEPRC010000189">
    <property type="protein sequence ID" value="KAG2204765.1"/>
    <property type="molecule type" value="Genomic_DNA"/>
</dbReference>
<dbReference type="OrthoDB" id="2276720at2759"/>
<reference evidence="2" key="1">
    <citation type="submission" date="2020-12" db="EMBL/GenBank/DDBJ databases">
        <title>Metabolic potential, ecology and presence of endohyphal bacteria is reflected in genomic diversity of Mucoromycotina.</title>
        <authorList>
            <person name="Muszewska A."/>
            <person name="Okrasinska A."/>
            <person name="Steczkiewicz K."/>
            <person name="Drgas O."/>
            <person name="Orlowska M."/>
            <person name="Perlinska-Lenart U."/>
            <person name="Aleksandrzak-Piekarczyk T."/>
            <person name="Szatraj K."/>
            <person name="Zielenkiewicz U."/>
            <person name="Pilsyk S."/>
            <person name="Malc E."/>
            <person name="Mieczkowski P."/>
            <person name="Kruszewska J.S."/>
            <person name="Biernat P."/>
            <person name="Pawlowska J."/>
        </authorList>
    </citation>
    <scope>NUCLEOTIDE SEQUENCE</scope>
    <source>
        <strain evidence="2">CBS 226.32</strain>
    </source>
</reference>
<protein>
    <submittedName>
        <fullName evidence="2">Uncharacterized protein</fullName>
    </submittedName>
</protein>
<organism evidence="2 3">
    <name type="scientific">Mucor plumbeus</name>
    <dbReference type="NCBI Taxonomy" id="97098"/>
    <lineage>
        <taxon>Eukaryota</taxon>
        <taxon>Fungi</taxon>
        <taxon>Fungi incertae sedis</taxon>
        <taxon>Mucoromycota</taxon>
        <taxon>Mucoromycotina</taxon>
        <taxon>Mucoromycetes</taxon>
        <taxon>Mucorales</taxon>
        <taxon>Mucorineae</taxon>
        <taxon>Mucoraceae</taxon>
        <taxon>Mucor</taxon>
    </lineage>
</organism>
<evidence type="ECO:0000313" key="2">
    <source>
        <dbReference type="EMBL" id="KAG2204765.1"/>
    </source>
</evidence>
<sequence length="163" mass="17222">MKLSAIVLLGSLIASTSAIQNYQTADMQLNITSPLINGVYAAGQILPLGYTPLNSNIVLNIYLKSADASFNEAAIVLSADTSNNPTYHVPIKVDNTTYYQHSINYAIPIAYPAGNYECIFENTVSRTNTSIPVSFRAYVAPAGVSSAVDTAAPAASETSVIIA</sequence>
<accession>A0A8H7R6X5</accession>
<keyword evidence="3" id="KW-1185">Reference proteome</keyword>
<feature type="chain" id="PRO_5034679264" evidence="1">
    <location>
        <begin position="19"/>
        <end position="163"/>
    </location>
</feature>